<feature type="region of interest" description="Disordered" evidence="1">
    <location>
        <begin position="1"/>
        <end position="73"/>
    </location>
</feature>
<evidence type="ECO:0000313" key="3">
    <source>
        <dbReference type="Proteomes" id="UP000799118"/>
    </source>
</evidence>
<organism evidence="2 3">
    <name type="scientific">Gymnopus androsaceus JB14</name>
    <dbReference type="NCBI Taxonomy" id="1447944"/>
    <lineage>
        <taxon>Eukaryota</taxon>
        <taxon>Fungi</taxon>
        <taxon>Dikarya</taxon>
        <taxon>Basidiomycota</taxon>
        <taxon>Agaricomycotina</taxon>
        <taxon>Agaricomycetes</taxon>
        <taxon>Agaricomycetidae</taxon>
        <taxon>Agaricales</taxon>
        <taxon>Marasmiineae</taxon>
        <taxon>Omphalotaceae</taxon>
        <taxon>Gymnopus</taxon>
    </lineage>
</organism>
<sequence>MPPPNKKRRHHRQKHTGKRRRPDVSSGSGSDPDSDDTTTEHRHTRKRARRESTPPVSSKAKGKKAHSRGSDPFHIRKAQLLTKEDPTLVNFKMAVEVHIHVMTGLYKADALPISPTPEEIEAVEKKFKKSRDLYREIDRNMNKVNTKDREVRKSLQQLRYQCKEIRGGTYAGKIALIPDHSIRVILGMVKESGLAEWRPDVLGVPDSFYNQLHKQAFMKCFEATVLNGGYRHLEVTFKHLDNIHLLGKLLDNYLFSFWRNLVKREAKELGSVSRAIAKNKVYKRREIKSKSRLQQQVRRGWNLRIQYLIAEPACHSDEEDAPDGQTFHVLSMPRRSSKATKFIHALDGEVDEFISLTKRYNAYKRYPRAPHPAHKNTQLNGLPSPRVALDWHDPEQFNRLPAFIRAKYVKARIALPLEPVMNQAEDWQSLEMSEEQFMERYGNDVRALYQFPTKEQIDAMKNGVLPDSDSSDDADDENSEEDEDEAMDEPGFEDFYDDDGNFEEQENESDESDADSVNERGEETDANNEGTNESQSETNESQSSAGEGEEMETDDEETNGSQGTARGAGHIPTDIDSEMDYQSAPETNGEVEMEADDDL</sequence>
<feature type="compositionally biased region" description="Basic residues" evidence="1">
    <location>
        <begin position="1"/>
        <end position="21"/>
    </location>
</feature>
<protein>
    <submittedName>
        <fullName evidence="2">Uncharacterized protein</fullName>
    </submittedName>
</protein>
<feature type="compositionally biased region" description="Acidic residues" evidence="1">
    <location>
        <begin position="589"/>
        <end position="599"/>
    </location>
</feature>
<evidence type="ECO:0000313" key="2">
    <source>
        <dbReference type="EMBL" id="KAE9404255.1"/>
    </source>
</evidence>
<dbReference type="AlphaFoldDB" id="A0A6A4I666"/>
<feature type="compositionally biased region" description="Low complexity" evidence="1">
    <location>
        <begin position="527"/>
        <end position="546"/>
    </location>
</feature>
<reference evidence="2" key="1">
    <citation type="journal article" date="2019" name="Environ. Microbiol.">
        <title>Fungal ecological strategies reflected in gene transcription - a case study of two litter decomposers.</title>
        <authorList>
            <person name="Barbi F."/>
            <person name="Kohler A."/>
            <person name="Barry K."/>
            <person name="Baskaran P."/>
            <person name="Daum C."/>
            <person name="Fauchery L."/>
            <person name="Ihrmark K."/>
            <person name="Kuo A."/>
            <person name="LaButti K."/>
            <person name="Lipzen A."/>
            <person name="Morin E."/>
            <person name="Grigoriev I.V."/>
            <person name="Henrissat B."/>
            <person name="Lindahl B."/>
            <person name="Martin F."/>
        </authorList>
    </citation>
    <scope>NUCLEOTIDE SEQUENCE</scope>
    <source>
        <strain evidence="2">JB14</strain>
    </source>
</reference>
<gene>
    <name evidence="2" type="ORF">BT96DRAFT_989529</name>
</gene>
<dbReference type="Proteomes" id="UP000799118">
    <property type="component" value="Unassembled WGS sequence"/>
</dbReference>
<feature type="compositionally biased region" description="Acidic residues" evidence="1">
    <location>
        <begin position="547"/>
        <end position="558"/>
    </location>
</feature>
<accession>A0A6A4I666</accession>
<evidence type="ECO:0000256" key="1">
    <source>
        <dbReference type="SAM" id="MobiDB-lite"/>
    </source>
</evidence>
<keyword evidence="3" id="KW-1185">Reference proteome</keyword>
<dbReference type="OrthoDB" id="3045408at2759"/>
<proteinExistence type="predicted"/>
<dbReference type="EMBL" id="ML769418">
    <property type="protein sequence ID" value="KAE9404255.1"/>
    <property type="molecule type" value="Genomic_DNA"/>
</dbReference>
<feature type="compositionally biased region" description="Acidic residues" evidence="1">
    <location>
        <begin position="469"/>
        <end position="516"/>
    </location>
</feature>
<feature type="region of interest" description="Disordered" evidence="1">
    <location>
        <begin position="461"/>
        <end position="599"/>
    </location>
</feature>
<name>A0A6A4I666_9AGAR</name>